<dbReference type="PRINTS" id="PR00033">
    <property type="entry name" value="HTHASNC"/>
</dbReference>
<dbReference type="SUPFAM" id="SSF46785">
    <property type="entry name" value="Winged helix' DNA-binding domain"/>
    <property type="match status" value="1"/>
</dbReference>
<dbReference type="SMART" id="SM00344">
    <property type="entry name" value="HTH_ASNC"/>
    <property type="match status" value="1"/>
</dbReference>
<evidence type="ECO:0000256" key="1">
    <source>
        <dbReference type="ARBA" id="ARBA00023015"/>
    </source>
</evidence>
<evidence type="ECO:0000313" key="5">
    <source>
        <dbReference type="EMBL" id="BAC97243.1"/>
    </source>
</evidence>
<keyword evidence="1" id="KW-0805">Transcription regulation</keyword>
<proteinExistence type="predicted"/>
<dbReference type="EMBL" id="BA000038">
    <property type="protein sequence ID" value="BAC97243.1"/>
    <property type="molecule type" value="Genomic_DNA"/>
</dbReference>
<dbReference type="HOGENOM" id="CLU_091233_0_3_6"/>
<dbReference type="Pfam" id="PF01037">
    <property type="entry name" value="AsnC_trans_reg"/>
    <property type="match status" value="1"/>
</dbReference>
<dbReference type="GO" id="GO:0043565">
    <property type="term" value="F:sequence-specific DNA binding"/>
    <property type="evidence" value="ECO:0007669"/>
    <property type="project" value="InterPro"/>
</dbReference>
<dbReference type="InterPro" id="IPR011008">
    <property type="entry name" value="Dimeric_a/b-barrel"/>
</dbReference>
<dbReference type="InterPro" id="IPR019887">
    <property type="entry name" value="Tscrpt_reg_AsnC/Lrp_C"/>
</dbReference>
<dbReference type="Gene3D" id="1.10.10.10">
    <property type="entry name" value="Winged helix-like DNA-binding domain superfamily/Winged helix DNA-binding domain"/>
    <property type="match status" value="1"/>
</dbReference>
<dbReference type="eggNOG" id="COG1522">
    <property type="taxonomic scope" value="Bacteria"/>
</dbReference>
<dbReference type="CDD" id="cd00090">
    <property type="entry name" value="HTH_ARSR"/>
    <property type="match status" value="1"/>
</dbReference>
<evidence type="ECO:0000313" key="6">
    <source>
        <dbReference type="Proteomes" id="UP000002675"/>
    </source>
</evidence>
<dbReference type="InterPro" id="IPR036388">
    <property type="entry name" value="WH-like_DNA-bd_sf"/>
</dbReference>
<evidence type="ECO:0000256" key="3">
    <source>
        <dbReference type="ARBA" id="ARBA00023163"/>
    </source>
</evidence>
<gene>
    <name evidence="5" type="ordered locus">VVA1217</name>
</gene>
<dbReference type="Proteomes" id="UP000002675">
    <property type="component" value="Chromosome II"/>
</dbReference>
<keyword evidence="2" id="KW-0238">DNA-binding</keyword>
<organism evidence="5 6">
    <name type="scientific">Vibrio vulnificus (strain YJ016)</name>
    <dbReference type="NCBI Taxonomy" id="196600"/>
    <lineage>
        <taxon>Bacteria</taxon>
        <taxon>Pseudomonadati</taxon>
        <taxon>Pseudomonadota</taxon>
        <taxon>Gammaproteobacteria</taxon>
        <taxon>Vibrionales</taxon>
        <taxon>Vibrionaceae</taxon>
        <taxon>Vibrio</taxon>
    </lineage>
</organism>
<evidence type="ECO:0000256" key="2">
    <source>
        <dbReference type="ARBA" id="ARBA00023125"/>
    </source>
</evidence>
<dbReference type="PANTHER" id="PTHR30154:SF34">
    <property type="entry name" value="TRANSCRIPTIONAL REGULATOR AZLB"/>
    <property type="match status" value="1"/>
</dbReference>
<dbReference type="AlphaFoldDB" id="Q7MD19"/>
<dbReference type="KEGG" id="vvy:VVA1217"/>
<dbReference type="InterPro" id="IPR011991">
    <property type="entry name" value="ArsR-like_HTH"/>
</dbReference>
<protein>
    <submittedName>
        <fullName evidence="5">Transcriptional regulator</fullName>
    </submittedName>
</protein>
<name>Q7MD19_VIBVY</name>
<evidence type="ECO:0000259" key="4">
    <source>
        <dbReference type="PROSITE" id="PS50956"/>
    </source>
</evidence>
<dbReference type="InterPro" id="IPR019888">
    <property type="entry name" value="Tscrpt_reg_AsnC-like"/>
</dbReference>
<sequence length="167" mass="18868">MLIVLGLVMINGKVMDRIDKRILELLQKNAQLTAAEIAEEVGLSPSPCARRIKRLEKDKIIRGYHASVARERVGIAMSVFVEVSLNNHQVASIDDFEQAIVAMDEVVSCHVVSGAYDYLLEVVARDLEGYELFTRKLQRLQNVKDIHTHLAIRKVKESQRVPIYSLS</sequence>
<dbReference type="PROSITE" id="PS50956">
    <property type="entry name" value="HTH_ASNC_2"/>
    <property type="match status" value="1"/>
</dbReference>
<dbReference type="GO" id="GO:0043200">
    <property type="term" value="P:response to amino acid"/>
    <property type="evidence" value="ECO:0007669"/>
    <property type="project" value="TreeGrafter"/>
</dbReference>
<dbReference type="GO" id="GO:0006355">
    <property type="term" value="P:regulation of DNA-templated transcription"/>
    <property type="evidence" value="ECO:0007669"/>
    <property type="project" value="UniProtKB-ARBA"/>
</dbReference>
<dbReference type="STRING" id="672.VV93_v1c41430"/>
<dbReference type="GO" id="GO:0005829">
    <property type="term" value="C:cytosol"/>
    <property type="evidence" value="ECO:0007669"/>
    <property type="project" value="TreeGrafter"/>
</dbReference>
<dbReference type="SUPFAM" id="SSF54909">
    <property type="entry name" value="Dimeric alpha+beta barrel"/>
    <property type="match status" value="1"/>
</dbReference>
<keyword evidence="3" id="KW-0804">Transcription</keyword>
<dbReference type="PANTHER" id="PTHR30154">
    <property type="entry name" value="LEUCINE-RESPONSIVE REGULATORY PROTEIN"/>
    <property type="match status" value="1"/>
</dbReference>
<accession>Q7MD19</accession>
<feature type="domain" description="HTH asnC-type" evidence="4">
    <location>
        <begin position="15"/>
        <end position="76"/>
    </location>
</feature>
<dbReference type="InterPro" id="IPR000485">
    <property type="entry name" value="AsnC-type_HTH_dom"/>
</dbReference>
<dbReference type="InterPro" id="IPR036390">
    <property type="entry name" value="WH_DNA-bd_sf"/>
</dbReference>
<reference evidence="5 6" key="1">
    <citation type="journal article" date="2003" name="Genome Res.">
        <title>Comparative genome analysis of Vibrio vulnificus, a marine pathogen.</title>
        <authorList>
            <person name="Chen C.Y."/>
            <person name="Wu K.M."/>
            <person name="Chang Y.C."/>
            <person name="Chang C.H."/>
            <person name="Tsai H.C."/>
            <person name="Liao T.L."/>
            <person name="Liu Y.M."/>
            <person name="Chen H.J."/>
            <person name="Shen A.B."/>
            <person name="Li J.C."/>
            <person name="Su T.L."/>
            <person name="Shao C.P."/>
            <person name="Lee C.T."/>
            <person name="Hor L.I."/>
            <person name="Tsai S.F."/>
        </authorList>
    </citation>
    <scope>NUCLEOTIDE SEQUENCE [LARGE SCALE GENOMIC DNA]</scope>
    <source>
        <strain evidence="5 6">YJ016</strain>
    </source>
</reference>
<dbReference type="Gene3D" id="3.30.70.920">
    <property type="match status" value="1"/>
</dbReference>
<dbReference type="Pfam" id="PF13412">
    <property type="entry name" value="HTH_24"/>
    <property type="match status" value="1"/>
</dbReference>